<gene>
    <name evidence="1" type="ORF">DZC75_16480</name>
</gene>
<dbReference type="AlphaFoldDB" id="A0AAI8PCJ4"/>
<protein>
    <submittedName>
        <fullName evidence="1">Uncharacterized protein</fullName>
    </submittedName>
</protein>
<dbReference type="Proteomes" id="UP000258127">
    <property type="component" value="Chromosome"/>
</dbReference>
<organism evidence="1 2">
    <name type="scientific">Pseudomonas parafulva</name>
    <dbReference type="NCBI Taxonomy" id="157782"/>
    <lineage>
        <taxon>Bacteria</taxon>
        <taxon>Pseudomonadati</taxon>
        <taxon>Pseudomonadota</taxon>
        <taxon>Gammaproteobacteria</taxon>
        <taxon>Pseudomonadales</taxon>
        <taxon>Pseudomonadaceae</taxon>
        <taxon>Pseudomonas</taxon>
    </lineage>
</organism>
<keyword evidence="2" id="KW-1185">Reference proteome</keyword>
<name>A0AAI8PCJ4_9PSED</name>
<evidence type="ECO:0000313" key="2">
    <source>
        <dbReference type="Proteomes" id="UP000258127"/>
    </source>
</evidence>
<proteinExistence type="predicted"/>
<reference evidence="1 2" key="1">
    <citation type="submission" date="2018-08" db="EMBL/GenBank/DDBJ databases">
        <authorList>
            <person name="Lee Y."/>
            <person name="Kakembo D."/>
        </authorList>
    </citation>
    <scope>NUCLEOTIDE SEQUENCE [LARGE SCALE GENOMIC DNA]</scope>
    <source>
        <strain evidence="1 2">JBCS1880</strain>
    </source>
</reference>
<evidence type="ECO:0000313" key="1">
    <source>
        <dbReference type="EMBL" id="AXO89521.1"/>
    </source>
</evidence>
<sequence>MSSSVLKYEFRGKEGGSAPNQTVPAEVVQARNLDWGVTVDAYLVGAARVGDRFAASVFHDLSGVNDNAMTVVTPPLQEVERRCGFKLMRSVSGADYFVIASELSSSMP</sequence>
<accession>A0AAI8PCJ4</accession>
<dbReference type="EMBL" id="CP031641">
    <property type="protein sequence ID" value="AXO89521.1"/>
    <property type="molecule type" value="Genomic_DNA"/>
</dbReference>